<proteinExistence type="predicted"/>
<sequence length="251" mass="28646">MSATNVNHSLLRAEALRRLENELNDMVMTGYINIPPTHHFQLDEDGLPKVTPRPIPQVSSERLSQIKSYIKENLQHQSTHWKHTVDWLDNLETSASHEELWTAIRECHDKTMEDYTWLDHVLRTLELQPWRLLLFDIKDKLAPSIGRIVGTCDETSNSEDIASIELGKLINQHYGIYVLISVIHSCYSKAININILRERKLQGTRVAQCLRLLINAVSHANPAHNLDAEVFLSLKNRCDDIANGCRDGSPA</sequence>
<gene>
    <name evidence="1" type="ORF">FSUBG_3272</name>
</gene>
<reference evidence="1 2" key="1">
    <citation type="submission" date="2020-05" db="EMBL/GenBank/DDBJ databases">
        <title>Identification and distribution of gene clusters putatively required for synthesis of sphingolipid metabolism inhibitors in phylogenetically diverse species of the filamentous fungus Fusarium.</title>
        <authorList>
            <person name="Kim H.-S."/>
            <person name="Busman M."/>
            <person name="Brown D.W."/>
            <person name="Divon H."/>
            <person name="Uhlig S."/>
            <person name="Proctor R.H."/>
        </authorList>
    </citation>
    <scope>NUCLEOTIDE SEQUENCE [LARGE SCALE GENOMIC DNA]</scope>
    <source>
        <strain evidence="1 2">NRRL 66333</strain>
    </source>
</reference>
<dbReference type="GeneID" id="59315853"/>
<evidence type="ECO:0000313" key="1">
    <source>
        <dbReference type="EMBL" id="KAF5610356.1"/>
    </source>
</evidence>
<organism evidence="1 2">
    <name type="scientific">Gibberella subglutinans</name>
    <name type="common">Fusarium subglutinans</name>
    <dbReference type="NCBI Taxonomy" id="42677"/>
    <lineage>
        <taxon>Eukaryota</taxon>
        <taxon>Fungi</taxon>
        <taxon>Dikarya</taxon>
        <taxon>Ascomycota</taxon>
        <taxon>Pezizomycotina</taxon>
        <taxon>Sordariomycetes</taxon>
        <taxon>Hypocreomycetidae</taxon>
        <taxon>Hypocreales</taxon>
        <taxon>Nectriaceae</taxon>
        <taxon>Fusarium</taxon>
        <taxon>Fusarium fujikuroi species complex</taxon>
    </lineage>
</organism>
<name>A0A8H5QAF1_GIBSU</name>
<evidence type="ECO:0000313" key="2">
    <source>
        <dbReference type="Proteomes" id="UP000547976"/>
    </source>
</evidence>
<dbReference type="AlphaFoldDB" id="A0A8H5QAF1"/>
<dbReference type="Proteomes" id="UP000547976">
    <property type="component" value="Unassembled WGS sequence"/>
</dbReference>
<dbReference type="RefSeq" id="XP_036541233.1">
    <property type="nucleotide sequence ID" value="XM_036681135.1"/>
</dbReference>
<accession>A0A8H5QAF1</accession>
<keyword evidence="2" id="KW-1185">Reference proteome</keyword>
<comment type="caution">
    <text evidence="1">The sequence shown here is derived from an EMBL/GenBank/DDBJ whole genome shotgun (WGS) entry which is preliminary data.</text>
</comment>
<dbReference type="OrthoDB" id="5052024at2759"/>
<dbReference type="EMBL" id="JAAOAV010000028">
    <property type="protein sequence ID" value="KAF5610356.1"/>
    <property type="molecule type" value="Genomic_DNA"/>
</dbReference>
<protein>
    <submittedName>
        <fullName evidence="1">Uncharacterized protein</fullName>
    </submittedName>
</protein>